<accession>A0A3B0Y9M8</accession>
<dbReference type="AlphaFoldDB" id="A0A3B0Y9M8"/>
<name>A0A3B0Y9M8_9ZZZZ</name>
<evidence type="ECO:0000313" key="1">
    <source>
        <dbReference type="EMBL" id="VAW70879.1"/>
    </source>
</evidence>
<organism evidence="1">
    <name type="scientific">hydrothermal vent metagenome</name>
    <dbReference type="NCBI Taxonomy" id="652676"/>
    <lineage>
        <taxon>unclassified sequences</taxon>
        <taxon>metagenomes</taxon>
        <taxon>ecological metagenomes</taxon>
    </lineage>
</organism>
<gene>
    <name evidence="1" type="ORF">MNBD_GAMMA09-1217</name>
</gene>
<sequence length="62" mass="6846">MAEVGDDNKRAALIVAQKSVLLEVMFILSFPCATATNQLSIKYIFTAKAYILQNENSIPDLI</sequence>
<protein>
    <submittedName>
        <fullName evidence="1">Uncharacterized protein</fullName>
    </submittedName>
</protein>
<proteinExistence type="predicted"/>
<dbReference type="EMBL" id="UOFI01000208">
    <property type="protein sequence ID" value="VAW70879.1"/>
    <property type="molecule type" value="Genomic_DNA"/>
</dbReference>
<reference evidence="1" key="1">
    <citation type="submission" date="2018-06" db="EMBL/GenBank/DDBJ databases">
        <authorList>
            <person name="Zhirakovskaya E."/>
        </authorList>
    </citation>
    <scope>NUCLEOTIDE SEQUENCE</scope>
</reference>